<evidence type="ECO:0000256" key="6">
    <source>
        <dbReference type="ARBA" id="ARBA00022777"/>
    </source>
</evidence>
<dbReference type="InterPro" id="IPR005467">
    <property type="entry name" value="His_kinase_dom"/>
</dbReference>
<evidence type="ECO:0000256" key="2">
    <source>
        <dbReference type="ARBA" id="ARBA00012438"/>
    </source>
</evidence>
<dbReference type="InterPro" id="IPR036890">
    <property type="entry name" value="HATPase_C_sf"/>
</dbReference>
<feature type="modified residue" description="4-aspartylphosphate" evidence="12">
    <location>
        <position position="1157"/>
    </location>
</feature>
<dbReference type="Pfam" id="PF07495">
    <property type="entry name" value="Y_Y_Y"/>
    <property type="match status" value="1"/>
</dbReference>
<dbReference type="Pfam" id="PF12833">
    <property type="entry name" value="HTH_18"/>
    <property type="match status" value="1"/>
</dbReference>
<feature type="domain" description="Response regulatory" evidence="18">
    <location>
        <begin position="1108"/>
        <end position="1224"/>
    </location>
</feature>
<feature type="domain" description="Histidine kinase" evidence="17">
    <location>
        <begin position="847"/>
        <end position="1061"/>
    </location>
</feature>
<dbReference type="Pfam" id="PF00072">
    <property type="entry name" value="Response_reg"/>
    <property type="match status" value="1"/>
</dbReference>
<keyword evidence="3 12" id="KW-0597">Phosphoprotein</keyword>
<dbReference type="GO" id="GO:0000155">
    <property type="term" value="F:phosphorelay sensor kinase activity"/>
    <property type="evidence" value="ECO:0007669"/>
    <property type="project" value="InterPro"/>
</dbReference>
<dbReference type="InterPro" id="IPR011006">
    <property type="entry name" value="CheY-like_superfamily"/>
</dbReference>
<dbReference type="SUPFAM" id="SSF46689">
    <property type="entry name" value="Homeodomain-like"/>
    <property type="match status" value="1"/>
</dbReference>
<dbReference type="Pfam" id="PF07494">
    <property type="entry name" value="Reg_prop"/>
    <property type="match status" value="2"/>
</dbReference>
<dbReference type="InterPro" id="IPR018062">
    <property type="entry name" value="HTH_AraC-typ_CS"/>
</dbReference>
<gene>
    <name evidence="19" type="ORF">HNQ88_004856</name>
</gene>
<evidence type="ECO:0000313" key="20">
    <source>
        <dbReference type="Proteomes" id="UP001185092"/>
    </source>
</evidence>
<evidence type="ECO:0000256" key="5">
    <source>
        <dbReference type="ARBA" id="ARBA00022741"/>
    </source>
</evidence>
<dbReference type="Proteomes" id="UP001185092">
    <property type="component" value="Unassembled WGS sequence"/>
</dbReference>
<dbReference type="FunFam" id="3.30.565.10:FF:000037">
    <property type="entry name" value="Hybrid sensor histidine kinase/response regulator"/>
    <property type="match status" value="1"/>
</dbReference>
<dbReference type="SUPFAM" id="SSF47384">
    <property type="entry name" value="Homodimeric domain of signal transducing histidine kinase"/>
    <property type="match status" value="1"/>
</dbReference>
<keyword evidence="15" id="KW-0732">Signal</keyword>
<name>A0AAE3XTM3_9BACT</name>
<dbReference type="SMART" id="SM00388">
    <property type="entry name" value="HisKA"/>
    <property type="match status" value="1"/>
</dbReference>
<dbReference type="SUPFAM" id="SSF55874">
    <property type="entry name" value="ATPase domain of HSP90 chaperone/DNA topoisomerase II/histidine kinase"/>
    <property type="match status" value="1"/>
</dbReference>
<dbReference type="CDD" id="cd00075">
    <property type="entry name" value="HATPase"/>
    <property type="match status" value="1"/>
</dbReference>
<evidence type="ECO:0000256" key="3">
    <source>
        <dbReference type="ARBA" id="ARBA00022553"/>
    </source>
</evidence>
<dbReference type="GO" id="GO:0043565">
    <property type="term" value="F:sequence-specific DNA binding"/>
    <property type="evidence" value="ECO:0007669"/>
    <property type="project" value="InterPro"/>
</dbReference>
<protein>
    <recommendedName>
        <fullName evidence="2">histidine kinase</fullName>
        <ecNumber evidence="2">2.7.13.3</ecNumber>
    </recommendedName>
</protein>
<evidence type="ECO:0000256" key="11">
    <source>
        <dbReference type="ARBA" id="ARBA00023163"/>
    </source>
</evidence>
<dbReference type="InterPro" id="IPR013783">
    <property type="entry name" value="Ig-like_fold"/>
</dbReference>
<keyword evidence="13" id="KW-0175">Coiled coil</keyword>
<dbReference type="Gene3D" id="3.40.50.2300">
    <property type="match status" value="1"/>
</dbReference>
<comment type="caution">
    <text evidence="19">The sequence shown here is derived from an EMBL/GenBank/DDBJ whole genome shotgun (WGS) entry which is preliminary data.</text>
</comment>
<dbReference type="Gene3D" id="1.10.10.60">
    <property type="entry name" value="Homeodomain-like"/>
    <property type="match status" value="2"/>
</dbReference>
<evidence type="ECO:0000256" key="1">
    <source>
        <dbReference type="ARBA" id="ARBA00000085"/>
    </source>
</evidence>
<dbReference type="InterPro" id="IPR011110">
    <property type="entry name" value="Reg_prop"/>
</dbReference>
<dbReference type="SUPFAM" id="SSF63829">
    <property type="entry name" value="Calcium-dependent phosphotriesterase"/>
    <property type="match status" value="1"/>
</dbReference>
<dbReference type="InterPro" id="IPR001789">
    <property type="entry name" value="Sig_transdc_resp-reg_receiver"/>
</dbReference>
<dbReference type="InterPro" id="IPR009057">
    <property type="entry name" value="Homeodomain-like_sf"/>
</dbReference>
<dbReference type="InterPro" id="IPR004358">
    <property type="entry name" value="Sig_transdc_His_kin-like_C"/>
</dbReference>
<dbReference type="PANTHER" id="PTHR43547">
    <property type="entry name" value="TWO-COMPONENT HISTIDINE KINASE"/>
    <property type="match status" value="1"/>
</dbReference>
<keyword evidence="6 19" id="KW-0418">Kinase</keyword>
<dbReference type="PROSITE" id="PS50110">
    <property type="entry name" value="RESPONSE_REGULATORY"/>
    <property type="match status" value="1"/>
</dbReference>
<evidence type="ECO:0000313" key="19">
    <source>
        <dbReference type="EMBL" id="MDR6241769.1"/>
    </source>
</evidence>
<sequence>MKKALLSILILFFSFSTQSKNYQYIFDRYTIREGLPSNHIYDIIQDDHGFLWISTENGLSRFDGYSFLQIKPQNTQSKIKTDIYQMQYHHDTLWLGTKNGLQYLSLRDLNYQKNVLNSKGSISSLFLNDNNLWLGYSDGEVYRYNRSNLQNDNFFSLPDQANGIRSFYTCKNGKILVTAGNKLIQISNDPHEKSLKILRNLSGRVLLFDLKENGVWLSNQNTLYRIIETIHGVQFLKAKMNLTASSIHSMTSDSKDNIWIGTDIGLYNAKITNLNQISLSKIPIWKDMPDARTKIKKVFVDNSGTLWACSFNEGLFKLNTQESNIIQFHRLSDKCPESNDVKVISKNSKGNLLLGTRRDGITEWKDKNVIHHLNRTLENKHNIALEDNAITFIHPEGDNFWLGTYSSIIQMSSDYELLNIIKSRKKRMPYNIPGPITSFLKDYQGEFWVGTQRGMFRINQNTNNVTAYNNQSDKNHKITGDDINKIIEDKYGNIWVATKESGLNKISPERKTILHFTENNQYLSSNNIFDIYDGKECIYIATDLGIDIIKEDQKIASINYKNGLPKKSILSVAEDLNSNLWLGTNNGLFMLKSGFLNLLTNGIKLYFQQYLPEYSFSEQAAYLDKHSGKLYFGSDEGLAEVNPESISENYTVLDPLITSFSIFNNKYSRFNDKVVSYMDTLVIDYTENFLTIDFSSPTTNNPINNQFMFKLEPIQKEWIKVDASNRSAAFHGLKPGEYKFLLKSSNENNIWNDTAKEFNITITPPFWKTQAFYLIILFAILILIYLLYFLRVRSLHRRNKRLEEEVEKKLVHIKKQQEEILMQKEDIIVMSQKIHEADMEKLRHYTNISHEFKTPLMLIISPLDRIINDSNLPKSVMQSLKIMRKNCYTLLMLINQLMDIRKKDIGALKLKVTKYNINQLIKNISECFEPLVTEKSISLSIPESNEDMGYFDVKKIEKVIFNLLSNAFKFTPHGGSIIIKYSIKNGILSLKILDTGCGVKDEEKTKIFERFYKTEGNTNHMGSGIGLSLVKEYINAHHGSITITDNSPKGSVFTICFPLLKKSYEREDVIFKSHKSSDYQYYHEGINLLKESDEPIQLTAIDNKVSQLILVVEDNDDLRFFIKDILVEAGYQVLEARNGIEAIEVTKKHIPDMIISDLMMPKMDGLELCEYMKKQLITCHIPFIILTAKTGEVDLLKGLNYGADDYIAKPFNFKILLAKIRSILQNRIILKERVSDSNTNPLIDENTSGKDQKLINDMIEYVKSNLNNPELSVESLSSEMGMSRSNLYRKVKELTGISVSEFIRNIRLKTSCELILQKELNISEIAYQIGFESATSFRRIFKKYYGCSPSEYGKNK</sequence>
<evidence type="ECO:0000256" key="7">
    <source>
        <dbReference type="ARBA" id="ARBA00022840"/>
    </source>
</evidence>
<dbReference type="EMBL" id="JAVDQD010000011">
    <property type="protein sequence ID" value="MDR6241769.1"/>
    <property type="molecule type" value="Genomic_DNA"/>
</dbReference>
<dbReference type="InterPro" id="IPR018060">
    <property type="entry name" value="HTH_AraC"/>
</dbReference>
<dbReference type="SUPFAM" id="SSF101898">
    <property type="entry name" value="NHL repeat"/>
    <property type="match status" value="1"/>
</dbReference>
<keyword evidence="14" id="KW-0472">Membrane</keyword>
<dbReference type="Gene3D" id="3.30.565.10">
    <property type="entry name" value="Histidine kinase-like ATPase, C-terminal domain"/>
    <property type="match status" value="1"/>
</dbReference>
<keyword evidence="11" id="KW-0804">Transcription</keyword>
<keyword evidence="7" id="KW-0067">ATP-binding</keyword>
<evidence type="ECO:0000259" key="18">
    <source>
        <dbReference type="PROSITE" id="PS50110"/>
    </source>
</evidence>
<dbReference type="SMART" id="SM00387">
    <property type="entry name" value="HATPase_c"/>
    <property type="match status" value="1"/>
</dbReference>
<evidence type="ECO:0000259" key="17">
    <source>
        <dbReference type="PROSITE" id="PS50109"/>
    </source>
</evidence>
<keyword evidence="10" id="KW-0238">DNA-binding</keyword>
<keyword evidence="5" id="KW-0547">Nucleotide-binding</keyword>
<dbReference type="CDD" id="cd00082">
    <property type="entry name" value="HisKA"/>
    <property type="match status" value="1"/>
</dbReference>
<dbReference type="PANTHER" id="PTHR43547:SF2">
    <property type="entry name" value="HYBRID SIGNAL TRANSDUCTION HISTIDINE KINASE C"/>
    <property type="match status" value="1"/>
</dbReference>
<dbReference type="RefSeq" id="WP_309942844.1">
    <property type="nucleotide sequence ID" value="NZ_AP025309.1"/>
</dbReference>
<dbReference type="SUPFAM" id="SSF52172">
    <property type="entry name" value="CheY-like"/>
    <property type="match status" value="1"/>
</dbReference>
<dbReference type="CDD" id="cd17574">
    <property type="entry name" value="REC_OmpR"/>
    <property type="match status" value="1"/>
</dbReference>
<dbReference type="GO" id="GO:0003700">
    <property type="term" value="F:DNA-binding transcription factor activity"/>
    <property type="evidence" value="ECO:0007669"/>
    <property type="project" value="InterPro"/>
</dbReference>
<evidence type="ECO:0000256" key="9">
    <source>
        <dbReference type="ARBA" id="ARBA00023015"/>
    </source>
</evidence>
<organism evidence="19 20">
    <name type="scientific">Aureibacter tunicatorum</name>
    <dbReference type="NCBI Taxonomy" id="866807"/>
    <lineage>
        <taxon>Bacteria</taxon>
        <taxon>Pseudomonadati</taxon>
        <taxon>Bacteroidota</taxon>
        <taxon>Cytophagia</taxon>
        <taxon>Cytophagales</taxon>
        <taxon>Persicobacteraceae</taxon>
        <taxon>Aureibacter</taxon>
    </lineage>
</organism>
<feature type="chain" id="PRO_5042112858" description="histidine kinase" evidence="15">
    <location>
        <begin position="20"/>
        <end position="1356"/>
    </location>
</feature>
<keyword evidence="4" id="KW-0808">Transferase</keyword>
<evidence type="ECO:0000256" key="13">
    <source>
        <dbReference type="SAM" id="Coils"/>
    </source>
</evidence>
<dbReference type="Gene3D" id="2.130.10.10">
    <property type="entry name" value="YVTN repeat-like/Quinoprotein amine dehydrogenase"/>
    <property type="match status" value="2"/>
</dbReference>
<evidence type="ECO:0000256" key="4">
    <source>
        <dbReference type="ARBA" id="ARBA00022679"/>
    </source>
</evidence>
<evidence type="ECO:0000256" key="14">
    <source>
        <dbReference type="SAM" id="Phobius"/>
    </source>
</evidence>
<dbReference type="SMART" id="SM00342">
    <property type="entry name" value="HTH_ARAC"/>
    <property type="match status" value="1"/>
</dbReference>
<keyword evidence="20" id="KW-1185">Reference proteome</keyword>
<feature type="domain" description="HTH araC/xylS-type" evidence="16">
    <location>
        <begin position="1256"/>
        <end position="1355"/>
    </location>
</feature>
<dbReference type="InterPro" id="IPR015943">
    <property type="entry name" value="WD40/YVTN_repeat-like_dom_sf"/>
</dbReference>
<dbReference type="GO" id="GO:0005524">
    <property type="term" value="F:ATP binding"/>
    <property type="evidence" value="ECO:0007669"/>
    <property type="project" value="UniProtKB-KW"/>
</dbReference>
<dbReference type="InterPro" id="IPR036097">
    <property type="entry name" value="HisK_dim/P_sf"/>
</dbReference>
<evidence type="ECO:0000256" key="8">
    <source>
        <dbReference type="ARBA" id="ARBA00023012"/>
    </source>
</evidence>
<comment type="catalytic activity">
    <reaction evidence="1">
        <text>ATP + protein L-histidine = ADP + protein N-phospho-L-histidine.</text>
        <dbReference type="EC" id="2.7.13.3"/>
    </reaction>
</comment>
<evidence type="ECO:0000256" key="12">
    <source>
        <dbReference type="PROSITE-ProRule" id="PRU00169"/>
    </source>
</evidence>
<dbReference type="PRINTS" id="PR00344">
    <property type="entry name" value="BCTRLSENSOR"/>
</dbReference>
<keyword evidence="8" id="KW-0902">Two-component regulatory system</keyword>
<dbReference type="InterPro" id="IPR003661">
    <property type="entry name" value="HisK_dim/P_dom"/>
</dbReference>
<evidence type="ECO:0000256" key="15">
    <source>
        <dbReference type="SAM" id="SignalP"/>
    </source>
</evidence>
<feature type="signal peptide" evidence="15">
    <location>
        <begin position="1"/>
        <end position="19"/>
    </location>
</feature>
<dbReference type="EC" id="2.7.13.3" evidence="2"/>
<dbReference type="InterPro" id="IPR003594">
    <property type="entry name" value="HATPase_dom"/>
</dbReference>
<proteinExistence type="predicted"/>
<keyword evidence="9" id="KW-0805">Transcription regulation</keyword>
<keyword evidence="14" id="KW-0812">Transmembrane</keyword>
<dbReference type="Pfam" id="PF00512">
    <property type="entry name" value="HisKA"/>
    <property type="match status" value="1"/>
</dbReference>
<dbReference type="SMART" id="SM00448">
    <property type="entry name" value="REC"/>
    <property type="match status" value="1"/>
</dbReference>
<dbReference type="PROSITE" id="PS00041">
    <property type="entry name" value="HTH_ARAC_FAMILY_1"/>
    <property type="match status" value="1"/>
</dbReference>
<accession>A0AAE3XTM3</accession>
<feature type="coiled-coil region" evidence="13">
    <location>
        <begin position="792"/>
        <end position="819"/>
    </location>
</feature>
<evidence type="ECO:0000256" key="10">
    <source>
        <dbReference type="ARBA" id="ARBA00023125"/>
    </source>
</evidence>
<dbReference type="InterPro" id="IPR011123">
    <property type="entry name" value="Y_Y_Y"/>
</dbReference>
<feature type="transmembrane region" description="Helical" evidence="14">
    <location>
        <begin position="771"/>
        <end position="790"/>
    </location>
</feature>
<keyword evidence="14" id="KW-1133">Transmembrane helix</keyword>
<reference evidence="19" key="1">
    <citation type="submission" date="2023-07" db="EMBL/GenBank/DDBJ databases">
        <title>Genomic Encyclopedia of Type Strains, Phase IV (KMG-IV): sequencing the most valuable type-strain genomes for metagenomic binning, comparative biology and taxonomic classification.</title>
        <authorList>
            <person name="Goeker M."/>
        </authorList>
    </citation>
    <scope>NUCLEOTIDE SEQUENCE</scope>
    <source>
        <strain evidence="19">DSM 26174</strain>
    </source>
</reference>
<evidence type="ECO:0000259" key="16">
    <source>
        <dbReference type="PROSITE" id="PS01124"/>
    </source>
</evidence>
<dbReference type="PROSITE" id="PS01124">
    <property type="entry name" value="HTH_ARAC_FAMILY_2"/>
    <property type="match status" value="1"/>
</dbReference>
<dbReference type="Gene3D" id="2.60.40.10">
    <property type="entry name" value="Immunoglobulins"/>
    <property type="match status" value="1"/>
</dbReference>
<dbReference type="Gene3D" id="1.10.287.130">
    <property type="match status" value="1"/>
</dbReference>
<dbReference type="PROSITE" id="PS50109">
    <property type="entry name" value="HIS_KIN"/>
    <property type="match status" value="1"/>
</dbReference>
<dbReference type="Pfam" id="PF02518">
    <property type="entry name" value="HATPase_c"/>
    <property type="match status" value="1"/>
</dbReference>